<dbReference type="KEGG" id="bacg:D2962_00105"/>
<keyword evidence="4 9" id="KW-0808">Transferase</keyword>
<feature type="domain" description="Aminotransferase class V" evidence="8">
    <location>
        <begin position="26"/>
        <end position="330"/>
    </location>
</feature>
<gene>
    <name evidence="9" type="ORF">D2962_00105</name>
</gene>
<evidence type="ECO:0000313" key="10">
    <source>
        <dbReference type="Proteomes" id="UP000280960"/>
    </source>
</evidence>
<dbReference type="Pfam" id="PF00266">
    <property type="entry name" value="Aminotran_5"/>
    <property type="match status" value="1"/>
</dbReference>
<keyword evidence="10" id="KW-1185">Reference proteome</keyword>
<evidence type="ECO:0000256" key="4">
    <source>
        <dbReference type="ARBA" id="ARBA00022679"/>
    </source>
</evidence>
<dbReference type="InterPro" id="IPR024169">
    <property type="entry name" value="SP_NH2Trfase/AEP_transaminase"/>
</dbReference>
<keyword evidence="3 9" id="KW-0032">Aminotransferase</keyword>
<dbReference type="Gene3D" id="3.90.1150.10">
    <property type="entry name" value="Aspartate Aminotransferase, domain 1"/>
    <property type="match status" value="1"/>
</dbReference>
<sequence>MQKKLLMIPGPCDVEEDVLQNMGKQVVCHYGHDWVKIYNDTRNLIKKLLNTSGEVFIVNGSGHLAVETMLLALAEEKDELAVVDNGFFAHRMIEILKTYNLSPKVLEIEWGKNICPEQVEKFLNTSRGIKTLAIVHSETSTGVLTPIKDIGGITRRKGVLLAVDAVSSAGIVPIDMDGWGVDMCATASQKGLGAPPGLAILAAGKEAMEYVRRRKKPVPGWYANLQVWDRFNTEQAGFQPYSITMAVNQIFALQKSLQNILDEGIRERYERHILLADMMRCGIEACGISIFSRQQLLTPVITVAEFPEDIDSGRFVDYLDKNFSILIANGLGPLRGRTVRIGHMGKNAAKRNIVPILIGLENFLKTNGKAVNRGIALDIFMK</sequence>
<evidence type="ECO:0000256" key="7">
    <source>
        <dbReference type="PIRSR" id="PIRSR000524-50"/>
    </source>
</evidence>
<dbReference type="GO" id="GO:0004760">
    <property type="term" value="F:L-serine-pyruvate transaminase activity"/>
    <property type="evidence" value="ECO:0007669"/>
    <property type="project" value="TreeGrafter"/>
</dbReference>
<dbReference type="EMBL" id="CP033169">
    <property type="protein sequence ID" value="AYO29213.1"/>
    <property type="molecule type" value="Genomic_DNA"/>
</dbReference>
<evidence type="ECO:0000313" key="9">
    <source>
        <dbReference type="EMBL" id="AYO29213.1"/>
    </source>
</evidence>
<evidence type="ECO:0000256" key="1">
    <source>
        <dbReference type="ARBA" id="ARBA00001933"/>
    </source>
</evidence>
<dbReference type="RefSeq" id="WP_122013748.1">
    <property type="nucleotide sequence ID" value="NZ_CP033169.1"/>
</dbReference>
<dbReference type="PIRSF" id="PIRSF000524">
    <property type="entry name" value="SPT"/>
    <property type="match status" value="1"/>
</dbReference>
<dbReference type="AlphaFoldDB" id="A0A3G2R1A9"/>
<dbReference type="GO" id="GO:0008453">
    <property type="term" value="F:alanine-glyoxylate transaminase activity"/>
    <property type="evidence" value="ECO:0007669"/>
    <property type="project" value="TreeGrafter"/>
</dbReference>
<dbReference type="PANTHER" id="PTHR21152:SF24">
    <property type="entry name" value="ALANINE--GLYOXYLATE AMINOTRANSFERASE 1"/>
    <property type="match status" value="1"/>
</dbReference>
<dbReference type="InterPro" id="IPR000192">
    <property type="entry name" value="Aminotrans_V_dom"/>
</dbReference>
<evidence type="ECO:0000256" key="2">
    <source>
        <dbReference type="ARBA" id="ARBA00009236"/>
    </source>
</evidence>
<dbReference type="Proteomes" id="UP000280960">
    <property type="component" value="Chromosome"/>
</dbReference>
<keyword evidence="5 7" id="KW-0663">Pyridoxal phosphate</keyword>
<comment type="similarity">
    <text evidence="2">Belongs to the class-V pyridoxal-phosphate-dependent aminotransferase family.</text>
</comment>
<dbReference type="PANTHER" id="PTHR21152">
    <property type="entry name" value="AMINOTRANSFERASE CLASS V"/>
    <property type="match status" value="1"/>
</dbReference>
<organism evidence="9 10">
    <name type="scientific">Biomaibacter acetigenes</name>
    <dbReference type="NCBI Taxonomy" id="2316383"/>
    <lineage>
        <taxon>Bacteria</taxon>
        <taxon>Bacillati</taxon>
        <taxon>Bacillota</taxon>
        <taxon>Clostridia</taxon>
        <taxon>Thermosediminibacterales</taxon>
        <taxon>Tepidanaerobacteraceae</taxon>
        <taxon>Biomaibacter</taxon>
    </lineage>
</organism>
<dbReference type="GO" id="GO:0019265">
    <property type="term" value="P:glycine biosynthetic process, by transamination of glyoxylate"/>
    <property type="evidence" value="ECO:0007669"/>
    <property type="project" value="TreeGrafter"/>
</dbReference>
<name>A0A3G2R1A9_9FIRM</name>
<reference evidence="9 10" key="1">
    <citation type="submission" date="2018-10" db="EMBL/GenBank/DDBJ databases">
        <authorList>
            <person name="Zhang X."/>
        </authorList>
    </citation>
    <scope>NUCLEOTIDE SEQUENCE [LARGE SCALE GENOMIC DNA]</scope>
    <source>
        <strain evidence="9 10">SK-G1</strain>
    </source>
</reference>
<evidence type="ECO:0000259" key="8">
    <source>
        <dbReference type="Pfam" id="PF00266"/>
    </source>
</evidence>
<dbReference type="Gene3D" id="3.40.640.10">
    <property type="entry name" value="Type I PLP-dependent aspartate aminotransferase-like (Major domain)"/>
    <property type="match status" value="1"/>
</dbReference>
<feature type="binding site" evidence="6">
    <location>
        <position position="340"/>
    </location>
    <ligand>
        <name>substrate</name>
    </ligand>
</feature>
<accession>A0A3G2R1A9</accession>
<dbReference type="InterPro" id="IPR015421">
    <property type="entry name" value="PyrdxlP-dep_Trfase_major"/>
</dbReference>
<feature type="modified residue" description="N6-(pyridoxal phosphate)lysine" evidence="7">
    <location>
        <position position="190"/>
    </location>
</feature>
<dbReference type="InterPro" id="IPR015422">
    <property type="entry name" value="PyrdxlP-dep_Trfase_small"/>
</dbReference>
<evidence type="ECO:0000256" key="5">
    <source>
        <dbReference type="ARBA" id="ARBA00022898"/>
    </source>
</evidence>
<evidence type="ECO:0000256" key="3">
    <source>
        <dbReference type="ARBA" id="ARBA00022576"/>
    </source>
</evidence>
<protein>
    <submittedName>
        <fullName evidence="9">Alanine--glyoxylate aminotransferase family protein</fullName>
    </submittedName>
</protein>
<dbReference type="InterPro" id="IPR015424">
    <property type="entry name" value="PyrdxlP-dep_Trfase"/>
</dbReference>
<comment type="cofactor">
    <cofactor evidence="1 7">
        <name>pyridoxal 5'-phosphate</name>
        <dbReference type="ChEBI" id="CHEBI:597326"/>
    </cofactor>
</comment>
<proteinExistence type="inferred from homology"/>
<evidence type="ECO:0000256" key="6">
    <source>
        <dbReference type="PIRSR" id="PIRSR000524-1"/>
    </source>
</evidence>
<dbReference type="SUPFAM" id="SSF53383">
    <property type="entry name" value="PLP-dependent transferases"/>
    <property type="match status" value="1"/>
</dbReference>